<dbReference type="PANTHER" id="PTHR10582:SF2">
    <property type="entry name" value="INACTIVE"/>
    <property type="match status" value="1"/>
</dbReference>
<feature type="transmembrane region" description="Helical" evidence="11">
    <location>
        <begin position="459"/>
        <end position="478"/>
    </location>
</feature>
<protein>
    <submittedName>
        <fullName evidence="12">Iav</fullName>
    </submittedName>
</protein>
<evidence type="ECO:0000256" key="2">
    <source>
        <dbReference type="ARBA" id="ARBA00022448"/>
    </source>
</evidence>
<dbReference type="Pfam" id="PF12796">
    <property type="entry name" value="Ank_2"/>
    <property type="match status" value="2"/>
</dbReference>
<feature type="repeat" description="ANK" evidence="10">
    <location>
        <begin position="256"/>
        <end position="288"/>
    </location>
</feature>
<keyword evidence="2" id="KW-0813">Transport</keyword>
<dbReference type="InterPro" id="IPR036770">
    <property type="entry name" value="Ankyrin_rpt-contain_sf"/>
</dbReference>
<dbReference type="InterPro" id="IPR024862">
    <property type="entry name" value="TRPV"/>
</dbReference>
<evidence type="ECO:0000256" key="6">
    <source>
        <dbReference type="ARBA" id="ARBA00022737"/>
    </source>
</evidence>
<evidence type="ECO:0000256" key="1">
    <source>
        <dbReference type="ARBA" id="ARBA00004651"/>
    </source>
</evidence>
<keyword evidence="9" id="KW-0407">Ion channel</keyword>
<keyword evidence="4" id="KW-0109">Calcium transport</keyword>
<evidence type="ECO:0000313" key="13">
    <source>
        <dbReference type="Proteomes" id="UP000593567"/>
    </source>
</evidence>
<reference evidence="12" key="1">
    <citation type="submission" date="2020-06" db="EMBL/GenBank/DDBJ databases">
        <title>Draft genome of Bugula neritina, a colonial animal packing powerful symbionts and potential medicines.</title>
        <authorList>
            <person name="Rayko M."/>
        </authorList>
    </citation>
    <scope>NUCLEOTIDE SEQUENCE [LARGE SCALE GENOMIC DNA]</scope>
    <source>
        <strain evidence="12">Kwan_BN1</strain>
    </source>
</reference>
<dbReference type="SUPFAM" id="SSF48403">
    <property type="entry name" value="Ankyrin repeat"/>
    <property type="match status" value="1"/>
</dbReference>
<keyword evidence="8" id="KW-0406">Ion transport</keyword>
<comment type="subcellular location">
    <subcellularLocation>
        <location evidence="1">Cell membrane</location>
        <topology evidence="1">Multi-pass membrane protein</topology>
    </subcellularLocation>
</comment>
<comment type="caution">
    <text evidence="12">The sequence shown here is derived from an EMBL/GenBank/DDBJ whole genome shotgun (WGS) entry which is preliminary data.</text>
</comment>
<dbReference type="Gene3D" id="1.25.40.20">
    <property type="entry name" value="Ankyrin repeat-containing domain"/>
    <property type="match status" value="1"/>
</dbReference>
<organism evidence="12 13">
    <name type="scientific">Bugula neritina</name>
    <name type="common">Brown bryozoan</name>
    <name type="synonym">Sertularia neritina</name>
    <dbReference type="NCBI Taxonomy" id="10212"/>
    <lineage>
        <taxon>Eukaryota</taxon>
        <taxon>Metazoa</taxon>
        <taxon>Spiralia</taxon>
        <taxon>Lophotrochozoa</taxon>
        <taxon>Bryozoa</taxon>
        <taxon>Gymnolaemata</taxon>
        <taxon>Cheilostomatida</taxon>
        <taxon>Flustrina</taxon>
        <taxon>Buguloidea</taxon>
        <taxon>Bugulidae</taxon>
        <taxon>Bugula</taxon>
    </lineage>
</organism>
<keyword evidence="7" id="KW-0106">Calcium</keyword>
<evidence type="ECO:0000256" key="3">
    <source>
        <dbReference type="ARBA" id="ARBA00022475"/>
    </source>
</evidence>
<dbReference type="PANTHER" id="PTHR10582">
    <property type="entry name" value="TRANSIENT RECEPTOR POTENTIAL ION CHANNEL PROTEIN"/>
    <property type="match status" value="1"/>
</dbReference>
<evidence type="ECO:0000256" key="10">
    <source>
        <dbReference type="PROSITE-ProRule" id="PRU00023"/>
    </source>
</evidence>
<keyword evidence="11" id="KW-0472">Membrane</keyword>
<feature type="transmembrane region" description="Helical" evidence="11">
    <location>
        <begin position="498"/>
        <end position="518"/>
    </location>
</feature>
<keyword evidence="10" id="KW-0040">ANK repeat</keyword>
<dbReference type="EMBL" id="VXIV02002223">
    <property type="protein sequence ID" value="KAF6026720.1"/>
    <property type="molecule type" value="Genomic_DNA"/>
</dbReference>
<dbReference type="PROSITE" id="PS50297">
    <property type="entry name" value="ANK_REP_REGION"/>
    <property type="match status" value="2"/>
</dbReference>
<dbReference type="OrthoDB" id="533508at2759"/>
<dbReference type="GO" id="GO:0005886">
    <property type="term" value="C:plasma membrane"/>
    <property type="evidence" value="ECO:0007669"/>
    <property type="project" value="UniProtKB-SubCell"/>
</dbReference>
<dbReference type="InterPro" id="IPR002110">
    <property type="entry name" value="Ankyrin_rpt"/>
</dbReference>
<evidence type="ECO:0000256" key="11">
    <source>
        <dbReference type="SAM" id="Phobius"/>
    </source>
</evidence>
<keyword evidence="6" id="KW-0677">Repeat</keyword>
<evidence type="ECO:0000256" key="5">
    <source>
        <dbReference type="ARBA" id="ARBA00022673"/>
    </source>
</evidence>
<evidence type="ECO:0000256" key="9">
    <source>
        <dbReference type="ARBA" id="ARBA00023303"/>
    </source>
</evidence>
<dbReference type="PROSITE" id="PS50088">
    <property type="entry name" value="ANK_REPEAT"/>
    <property type="match status" value="2"/>
</dbReference>
<evidence type="ECO:0000313" key="12">
    <source>
        <dbReference type="EMBL" id="KAF6026720.1"/>
    </source>
</evidence>
<keyword evidence="3" id="KW-1003">Cell membrane</keyword>
<name>A0A7J7JK85_BUGNE</name>
<dbReference type="GO" id="GO:0005262">
    <property type="term" value="F:calcium channel activity"/>
    <property type="evidence" value="ECO:0007669"/>
    <property type="project" value="UniProtKB-KW"/>
</dbReference>
<evidence type="ECO:0000256" key="8">
    <source>
        <dbReference type="ARBA" id="ARBA00023065"/>
    </source>
</evidence>
<feature type="repeat" description="ANK" evidence="10">
    <location>
        <begin position="199"/>
        <end position="231"/>
    </location>
</feature>
<dbReference type="SMART" id="SM00248">
    <property type="entry name" value="ANK"/>
    <property type="match status" value="5"/>
</dbReference>
<feature type="transmembrane region" description="Helical" evidence="11">
    <location>
        <begin position="425"/>
        <end position="447"/>
    </location>
</feature>
<keyword evidence="5" id="KW-0107">Calcium channel</keyword>
<sequence>MTACFVYNTAMTACFVYNTAMTACFVYDCLSNSLRMICWAETEGDSDLGWQAKKEEMKSNPMYSLMDVQMGGLMVETYEKEGVPGIERLCKVEISRHYLYSQGKGQVITHSEYSDWISTSAAQQDDCSNHSNTDYTKNRFVRFTDHKACWKLHKRGVLGETILHLCYHNNTPIHIEIAKVLLQLYPRLALDIIEGEEKYGQSALHLAIVNGDLESVKLLVESGADVNQPATGRFFLPEDQKKKKTNNSNFVGYAYYGEFPLSFAACFGHESIYDYLLRHGADPNLQDSCGNTVLHMVVINNKLDMYSYAARHPAKPANTWIVNGPPGSKDGLTPLALASKLGRQHIFNEIMELHRIELWRFSNVGCSLYPLHTVDSVAFDGTTNWNSALMIIVNGESDDHLEMIQGGVIRQLLDEKWKTFVRKHFFLRLFLLLIHLGLLTSAVCLRPKSIDPPTYTSEAIRYSCEICVVLACIGNFLMHIEEIKSLGMFLFFVNLKNAPSKGIFLTSCLLIICCFAGASGSHSHN</sequence>
<evidence type="ECO:0000256" key="4">
    <source>
        <dbReference type="ARBA" id="ARBA00022568"/>
    </source>
</evidence>
<proteinExistence type="predicted"/>
<accession>A0A7J7JK85</accession>
<evidence type="ECO:0000256" key="7">
    <source>
        <dbReference type="ARBA" id="ARBA00022837"/>
    </source>
</evidence>
<gene>
    <name evidence="12" type="ORF">EB796_014992</name>
</gene>
<dbReference type="GO" id="GO:0098703">
    <property type="term" value="P:calcium ion import across plasma membrane"/>
    <property type="evidence" value="ECO:0007669"/>
    <property type="project" value="TreeGrafter"/>
</dbReference>
<keyword evidence="11" id="KW-1133">Transmembrane helix</keyword>
<dbReference type="AlphaFoldDB" id="A0A7J7JK85"/>
<keyword evidence="13" id="KW-1185">Reference proteome</keyword>
<keyword evidence="11" id="KW-0812">Transmembrane</keyword>
<dbReference type="Proteomes" id="UP000593567">
    <property type="component" value="Unassembled WGS sequence"/>
</dbReference>